<dbReference type="PANTHER" id="PTHR35790:SF4">
    <property type="entry name" value="HTH-TYPE TRANSCRIPTIONAL REGULATOR PCHR"/>
    <property type="match status" value="1"/>
</dbReference>
<dbReference type="InterPro" id="IPR052067">
    <property type="entry name" value="Metal_resp_HTH_trans_reg"/>
</dbReference>
<sequence>MTTDNTRSDSVDPASAIADPIDAVRPDDLRLEKFLPYRLSVLSNRVSNAIADAYSARFDLTIPAWRVMAILGRFSNLSAADLVEQTAMDKVAISRAVSILIKNDYITRSEDLADRRRQVLNLSELGRDVYERIVPLAQQYENDLMGSLSTDERQQLDSIIEKLMARAQDWANRGLID</sequence>
<proteinExistence type="predicted"/>
<dbReference type="InterPro" id="IPR000835">
    <property type="entry name" value="HTH_MarR-typ"/>
</dbReference>
<organism evidence="5 6">
    <name type="scientific">Microbulbifer harenosus</name>
    <dbReference type="NCBI Taxonomy" id="2576840"/>
    <lineage>
        <taxon>Bacteria</taxon>
        <taxon>Pseudomonadati</taxon>
        <taxon>Pseudomonadota</taxon>
        <taxon>Gammaproteobacteria</taxon>
        <taxon>Cellvibrionales</taxon>
        <taxon>Microbulbiferaceae</taxon>
        <taxon>Microbulbifer</taxon>
    </lineage>
</organism>
<keyword evidence="6" id="KW-1185">Reference proteome</keyword>
<feature type="domain" description="HTH marR-type" evidence="4">
    <location>
        <begin position="32"/>
        <end position="165"/>
    </location>
</feature>
<gene>
    <name evidence="5" type="ORF">FDY93_09035</name>
</gene>
<name>A0ABY2UJ27_9GAMM</name>
<dbReference type="PROSITE" id="PS01117">
    <property type="entry name" value="HTH_MARR_1"/>
    <property type="match status" value="1"/>
</dbReference>
<evidence type="ECO:0000256" key="1">
    <source>
        <dbReference type="ARBA" id="ARBA00023015"/>
    </source>
</evidence>
<evidence type="ECO:0000313" key="5">
    <source>
        <dbReference type="EMBL" id="TLM77725.1"/>
    </source>
</evidence>
<dbReference type="Gene3D" id="1.10.10.10">
    <property type="entry name" value="Winged helix-like DNA-binding domain superfamily/Winged helix DNA-binding domain"/>
    <property type="match status" value="1"/>
</dbReference>
<dbReference type="InterPro" id="IPR023187">
    <property type="entry name" value="Tscrpt_reg_MarR-type_CS"/>
</dbReference>
<dbReference type="Proteomes" id="UP000306791">
    <property type="component" value="Unassembled WGS sequence"/>
</dbReference>
<dbReference type="InterPro" id="IPR036390">
    <property type="entry name" value="WH_DNA-bd_sf"/>
</dbReference>
<protein>
    <submittedName>
        <fullName evidence="5">MarR family transcriptional regulator</fullName>
    </submittedName>
</protein>
<evidence type="ECO:0000313" key="6">
    <source>
        <dbReference type="Proteomes" id="UP000306791"/>
    </source>
</evidence>
<dbReference type="PROSITE" id="PS50995">
    <property type="entry name" value="HTH_MARR_2"/>
    <property type="match status" value="1"/>
</dbReference>
<dbReference type="RefSeq" id="WP_138235402.1">
    <property type="nucleotide sequence ID" value="NZ_CP185860.1"/>
</dbReference>
<dbReference type="SMART" id="SM00347">
    <property type="entry name" value="HTH_MARR"/>
    <property type="match status" value="1"/>
</dbReference>
<evidence type="ECO:0000256" key="2">
    <source>
        <dbReference type="ARBA" id="ARBA00023125"/>
    </source>
</evidence>
<keyword evidence="2" id="KW-0238">DNA-binding</keyword>
<dbReference type="Pfam" id="PF12802">
    <property type="entry name" value="MarR_2"/>
    <property type="match status" value="1"/>
</dbReference>
<dbReference type="EMBL" id="VANI01000009">
    <property type="protein sequence ID" value="TLM77725.1"/>
    <property type="molecule type" value="Genomic_DNA"/>
</dbReference>
<keyword evidence="1" id="KW-0805">Transcription regulation</keyword>
<dbReference type="InterPro" id="IPR036388">
    <property type="entry name" value="WH-like_DNA-bd_sf"/>
</dbReference>
<dbReference type="SUPFAM" id="SSF46785">
    <property type="entry name" value="Winged helix' DNA-binding domain"/>
    <property type="match status" value="1"/>
</dbReference>
<evidence type="ECO:0000256" key="3">
    <source>
        <dbReference type="ARBA" id="ARBA00023163"/>
    </source>
</evidence>
<reference evidence="5 6" key="1">
    <citation type="submission" date="2019-05" db="EMBL/GenBank/DDBJ databases">
        <title>Microbulbifer harenosus sp. nov., an alginate-degrading bacterium isolated from coastal sand.</title>
        <authorList>
            <person name="Huang H."/>
            <person name="Mo K."/>
            <person name="Bao S."/>
        </authorList>
    </citation>
    <scope>NUCLEOTIDE SEQUENCE [LARGE SCALE GENOMIC DNA]</scope>
    <source>
        <strain evidence="5 6">HB161719</strain>
    </source>
</reference>
<comment type="caution">
    <text evidence="5">The sequence shown here is derived from an EMBL/GenBank/DDBJ whole genome shotgun (WGS) entry which is preliminary data.</text>
</comment>
<accession>A0ABY2UJ27</accession>
<keyword evidence="3" id="KW-0804">Transcription</keyword>
<dbReference type="PANTHER" id="PTHR35790">
    <property type="entry name" value="HTH-TYPE TRANSCRIPTIONAL REGULATOR PCHR"/>
    <property type="match status" value="1"/>
</dbReference>
<evidence type="ECO:0000259" key="4">
    <source>
        <dbReference type="PROSITE" id="PS50995"/>
    </source>
</evidence>
<dbReference type="PRINTS" id="PR00598">
    <property type="entry name" value="HTHMARR"/>
</dbReference>